<dbReference type="Proteomes" id="UP001162501">
    <property type="component" value="Chromosome 12"/>
</dbReference>
<proteinExistence type="predicted"/>
<evidence type="ECO:0000313" key="2">
    <source>
        <dbReference type="Proteomes" id="UP001162501"/>
    </source>
</evidence>
<dbReference type="EMBL" id="OX596096">
    <property type="protein sequence ID" value="CAM9532505.1"/>
    <property type="molecule type" value="Genomic_DNA"/>
</dbReference>
<organism evidence="1 2">
    <name type="scientific">Rangifer tarandus platyrhynchus</name>
    <name type="common">Svalbard reindeer</name>
    <dbReference type="NCBI Taxonomy" id="3082113"/>
    <lineage>
        <taxon>Eukaryota</taxon>
        <taxon>Metazoa</taxon>
        <taxon>Chordata</taxon>
        <taxon>Craniata</taxon>
        <taxon>Vertebrata</taxon>
        <taxon>Euteleostomi</taxon>
        <taxon>Mammalia</taxon>
        <taxon>Eutheria</taxon>
        <taxon>Laurasiatheria</taxon>
        <taxon>Artiodactyla</taxon>
        <taxon>Ruminantia</taxon>
        <taxon>Pecora</taxon>
        <taxon>Cervidae</taxon>
        <taxon>Odocoileinae</taxon>
        <taxon>Rangifer</taxon>
    </lineage>
</organism>
<reference evidence="1" key="1">
    <citation type="submission" date="2023-05" db="EMBL/GenBank/DDBJ databases">
        <authorList>
            <consortium name="ELIXIR-Norway"/>
        </authorList>
    </citation>
    <scope>NUCLEOTIDE SEQUENCE</scope>
</reference>
<protein>
    <submittedName>
        <fullName evidence="1">Uncharacterized protein</fullName>
    </submittedName>
</protein>
<gene>
    <name evidence="1" type="ORF">MRATA1EN22A_LOCUS3841</name>
</gene>
<evidence type="ECO:0000313" key="1">
    <source>
        <dbReference type="EMBL" id="CAM9532505.1"/>
    </source>
</evidence>
<accession>A0AC59YAJ4</accession>
<reference evidence="1" key="2">
    <citation type="submission" date="2025-03" db="EMBL/GenBank/DDBJ databases">
        <authorList>
            <consortium name="ELIXIR-Norway"/>
            <consortium name="Elixir Norway"/>
        </authorList>
    </citation>
    <scope>NUCLEOTIDE SEQUENCE</scope>
</reference>
<name>A0AC59YAJ4_RANTA</name>
<sequence>MLAEVAALCRGNWLWLRLPGWHLALHPPFAVKHRTVTSVSALDHARPRGLMLLASRQYLAHAGLSVDNVVKRFCLDKAVGNAGQWERQG</sequence>